<name>A0A4Y2FCR7_ARAVE</name>
<dbReference type="EMBL" id="BGPR01000858">
    <property type="protein sequence ID" value="GBM38109.1"/>
    <property type="molecule type" value="Genomic_DNA"/>
</dbReference>
<dbReference type="GO" id="GO:0003987">
    <property type="term" value="F:acetate-CoA ligase activity"/>
    <property type="evidence" value="ECO:0007669"/>
    <property type="project" value="TreeGrafter"/>
</dbReference>
<gene>
    <name evidence="1" type="ORF">AVEN_40981_1</name>
</gene>
<reference evidence="1 2" key="1">
    <citation type="journal article" date="2019" name="Sci. Rep.">
        <title>Orb-weaving spider Araneus ventricosus genome elucidates the spidroin gene catalogue.</title>
        <authorList>
            <person name="Kono N."/>
            <person name="Nakamura H."/>
            <person name="Ohtoshi R."/>
            <person name="Moran D.A.P."/>
            <person name="Shinohara A."/>
            <person name="Yoshida Y."/>
            <person name="Fujiwara M."/>
            <person name="Mori M."/>
            <person name="Tomita M."/>
            <person name="Arakawa K."/>
        </authorList>
    </citation>
    <scope>NUCLEOTIDE SEQUENCE [LARGE SCALE GENOMIC DNA]</scope>
</reference>
<organism evidence="1 2">
    <name type="scientific">Araneus ventricosus</name>
    <name type="common">Orbweaver spider</name>
    <name type="synonym">Epeira ventricosa</name>
    <dbReference type="NCBI Taxonomy" id="182803"/>
    <lineage>
        <taxon>Eukaryota</taxon>
        <taxon>Metazoa</taxon>
        <taxon>Ecdysozoa</taxon>
        <taxon>Arthropoda</taxon>
        <taxon>Chelicerata</taxon>
        <taxon>Arachnida</taxon>
        <taxon>Araneae</taxon>
        <taxon>Araneomorphae</taxon>
        <taxon>Entelegynae</taxon>
        <taxon>Araneoidea</taxon>
        <taxon>Araneidae</taxon>
        <taxon>Araneus</taxon>
    </lineage>
</organism>
<evidence type="ECO:0008006" key="3">
    <source>
        <dbReference type="Google" id="ProtNLM"/>
    </source>
</evidence>
<keyword evidence="2" id="KW-1185">Reference proteome</keyword>
<dbReference type="Gene3D" id="3.30.300.30">
    <property type="match status" value="1"/>
</dbReference>
<protein>
    <recommendedName>
        <fullName evidence="3">AMP-binding enzyme C-terminal domain-containing protein</fullName>
    </recommendedName>
</protein>
<evidence type="ECO:0000313" key="1">
    <source>
        <dbReference type="EMBL" id="GBM38109.1"/>
    </source>
</evidence>
<dbReference type="PANTHER" id="PTHR24095:SF244">
    <property type="entry name" value="ACETYL-COENZYME A SYNTHETASE"/>
    <property type="match status" value="1"/>
</dbReference>
<sequence>MGVVGDRRPLMTNLDVTTFEMKKKFEISRMVEAGGLGEVEHQIGSFARPEYFHLASALPKTRSGKTVRRILKKIAANDRDIGDMSTLIDEAVVYDLFNSKKYLNRKVPLRVEKA</sequence>
<dbReference type="Proteomes" id="UP000499080">
    <property type="component" value="Unassembled WGS sequence"/>
</dbReference>
<dbReference type="AlphaFoldDB" id="A0A4Y2FCR7"/>
<dbReference type="PANTHER" id="PTHR24095">
    <property type="entry name" value="ACETYL-COENZYME A SYNTHETASE"/>
    <property type="match status" value="1"/>
</dbReference>
<dbReference type="InterPro" id="IPR045851">
    <property type="entry name" value="AMP-bd_C_sf"/>
</dbReference>
<accession>A0A4Y2FCR7</accession>
<dbReference type="OrthoDB" id="6537803at2759"/>
<evidence type="ECO:0000313" key="2">
    <source>
        <dbReference type="Proteomes" id="UP000499080"/>
    </source>
</evidence>
<comment type="caution">
    <text evidence="1">The sequence shown here is derived from an EMBL/GenBank/DDBJ whole genome shotgun (WGS) entry which is preliminary data.</text>
</comment>
<proteinExistence type="predicted"/>
<dbReference type="SUPFAM" id="SSF56801">
    <property type="entry name" value="Acetyl-CoA synthetase-like"/>
    <property type="match status" value="1"/>
</dbReference>
<dbReference type="GO" id="GO:0006085">
    <property type="term" value="P:acetyl-CoA biosynthetic process"/>
    <property type="evidence" value="ECO:0007669"/>
    <property type="project" value="TreeGrafter"/>
</dbReference>